<dbReference type="GO" id="GO:0043953">
    <property type="term" value="P:protein transport by the Tat complex"/>
    <property type="evidence" value="ECO:0007669"/>
    <property type="project" value="UniProtKB-UniRule"/>
</dbReference>
<sequence length="278" mass="31641">MAKKQEPKEMSFLDHLEELRWHLIRSTMAVVIIGCVAFAMSGYIFDNIIFAPSKMDFPTYRFFCELGNYFNYVSDFCAETLPFTIQSRTMAGQFSADIWTSIWAGFIIAFPYVLYEMWKFVSPGLHAKERKNSRGFIFIASVLFFLGVLFGYYVVAPFSINFLGSYSVSDTVTNEFDLDSYIATLRSSVIACGVIFELPIIIFFLTKIGLVTPEIMKKYRKIALVVILILSAVITPPDVASQIVVAIPVLLLYQISIYISAYVLRKEAKRELKRKSNA</sequence>
<dbReference type="AlphaFoldDB" id="A0A1W2CGY0"/>
<dbReference type="NCBIfam" id="TIGR00945">
    <property type="entry name" value="tatC"/>
    <property type="match status" value="1"/>
</dbReference>
<dbReference type="EMBL" id="FWXO01000006">
    <property type="protein sequence ID" value="SMC84214.1"/>
    <property type="molecule type" value="Genomic_DNA"/>
</dbReference>
<feature type="transmembrane region" description="Helical" evidence="5">
    <location>
        <begin position="136"/>
        <end position="160"/>
    </location>
</feature>
<keyword evidence="7" id="KW-1185">Reference proteome</keyword>
<name>A0A1W2CGY0_9FLAO</name>
<dbReference type="PRINTS" id="PR01840">
    <property type="entry name" value="TATCFAMILY"/>
</dbReference>
<protein>
    <recommendedName>
        <fullName evidence="5">Sec-independent protein translocase protein TatC</fullName>
    </recommendedName>
</protein>
<dbReference type="GO" id="GO:0009977">
    <property type="term" value="F:proton motive force dependent protein transmembrane transporter activity"/>
    <property type="evidence" value="ECO:0007669"/>
    <property type="project" value="TreeGrafter"/>
</dbReference>
<accession>A0A1W2CGY0</accession>
<gene>
    <name evidence="5" type="primary">tatC</name>
    <name evidence="6" type="ORF">SAMN05660703_2956</name>
</gene>
<dbReference type="HAMAP" id="MF_00902">
    <property type="entry name" value="TatC"/>
    <property type="match status" value="1"/>
</dbReference>
<dbReference type="STRING" id="504486.SAMN05660703_2956"/>
<keyword evidence="5" id="KW-0653">Protein transport</keyword>
<keyword evidence="5" id="KW-0813">Transport</keyword>
<comment type="similarity">
    <text evidence="5">Belongs to the TatC family.</text>
</comment>
<dbReference type="Pfam" id="PF00902">
    <property type="entry name" value="TatC"/>
    <property type="match status" value="1"/>
</dbReference>
<keyword evidence="5" id="KW-0811">Translocation</keyword>
<dbReference type="PANTHER" id="PTHR30371">
    <property type="entry name" value="SEC-INDEPENDENT PROTEIN TRANSLOCASE PROTEIN TATC"/>
    <property type="match status" value="1"/>
</dbReference>
<dbReference type="PANTHER" id="PTHR30371:SF0">
    <property type="entry name" value="SEC-INDEPENDENT PROTEIN TRANSLOCASE PROTEIN TATC, CHLOROPLASTIC-RELATED"/>
    <property type="match status" value="1"/>
</dbReference>
<evidence type="ECO:0000313" key="6">
    <source>
        <dbReference type="EMBL" id="SMC84214.1"/>
    </source>
</evidence>
<dbReference type="GO" id="GO:0065002">
    <property type="term" value="P:intracellular protein transmembrane transport"/>
    <property type="evidence" value="ECO:0007669"/>
    <property type="project" value="TreeGrafter"/>
</dbReference>
<evidence type="ECO:0000313" key="7">
    <source>
        <dbReference type="Proteomes" id="UP000192360"/>
    </source>
</evidence>
<keyword evidence="5" id="KW-1003">Cell membrane</keyword>
<evidence type="ECO:0000256" key="1">
    <source>
        <dbReference type="ARBA" id="ARBA00004141"/>
    </source>
</evidence>
<keyword evidence="2 5" id="KW-0812">Transmembrane</keyword>
<feature type="transmembrane region" description="Helical" evidence="5">
    <location>
        <begin position="180"/>
        <end position="206"/>
    </location>
</feature>
<keyword evidence="4 5" id="KW-0472">Membrane</keyword>
<feature type="transmembrane region" description="Helical" evidence="5">
    <location>
        <begin position="243"/>
        <end position="264"/>
    </location>
</feature>
<dbReference type="InterPro" id="IPR002033">
    <property type="entry name" value="TatC"/>
</dbReference>
<evidence type="ECO:0000256" key="2">
    <source>
        <dbReference type="ARBA" id="ARBA00022692"/>
    </source>
</evidence>
<keyword evidence="3 5" id="KW-1133">Transmembrane helix</keyword>
<organism evidence="6 7">
    <name type="scientific">Cellulophaga tyrosinoxydans</name>
    <dbReference type="NCBI Taxonomy" id="504486"/>
    <lineage>
        <taxon>Bacteria</taxon>
        <taxon>Pseudomonadati</taxon>
        <taxon>Bacteroidota</taxon>
        <taxon>Flavobacteriia</taxon>
        <taxon>Flavobacteriales</taxon>
        <taxon>Flavobacteriaceae</taxon>
        <taxon>Cellulophaga</taxon>
    </lineage>
</organism>
<dbReference type="GO" id="GO:0033281">
    <property type="term" value="C:TAT protein transport complex"/>
    <property type="evidence" value="ECO:0007669"/>
    <property type="project" value="UniProtKB-UniRule"/>
</dbReference>
<feature type="transmembrane region" description="Helical" evidence="5">
    <location>
        <begin position="218"/>
        <end position="237"/>
    </location>
</feature>
<dbReference type="Proteomes" id="UP000192360">
    <property type="component" value="Unassembled WGS sequence"/>
</dbReference>
<evidence type="ECO:0000256" key="5">
    <source>
        <dbReference type="HAMAP-Rule" id="MF_00902"/>
    </source>
</evidence>
<feature type="transmembrane region" description="Helical" evidence="5">
    <location>
        <begin position="21"/>
        <end position="45"/>
    </location>
</feature>
<comment type="subunit">
    <text evidence="5">Forms a complex with TatA.</text>
</comment>
<proteinExistence type="inferred from homology"/>
<evidence type="ECO:0000256" key="4">
    <source>
        <dbReference type="ARBA" id="ARBA00023136"/>
    </source>
</evidence>
<dbReference type="RefSeq" id="WP_084062835.1">
    <property type="nucleotide sequence ID" value="NZ_FWXO01000006.1"/>
</dbReference>
<dbReference type="OrthoDB" id="9777044at2"/>
<reference evidence="6 7" key="1">
    <citation type="submission" date="2017-04" db="EMBL/GenBank/DDBJ databases">
        <authorList>
            <person name="Afonso C.L."/>
            <person name="Miller P.J."/>
            <person name="Scott M.A."/>
            <person name="Spackman E."/>
            <person name="Goraichik I."/>
            <person name="Dimitrov K.M."/>
            <person name="Suarez D.L."/>
            <person name="Swayne D.E."/>
        </authorList>
    </citation>
    <scope>NUCLEOTIDE SEQUENCE [LARGE SCALE GENOMIC DNA]</scope>
    <source>
        <strain evidence="6 7">DSM 21164</strain>
    </source>
</reference>
<comment type="function">
    <text evidence="5">Part of the twin-arginine translocation (Tat) system that transports large folded proteins containing a characteristic twin-arginine motif in their signal peptide across membranes.</text>
</comment>
<feature type="transmembrane region" description="Helical" evidence="5">
    <location>
        <begin position="98"/>
        <end position="115"/>
    </location>
</feature>
<evidence type="ECO:0000256" key="3">
    <source>
        <dbReference type="ARBA" id="ARBA00022989"/>
    </source>
</evidence>
<comment type="subcellular location">
    <subcellularLocation>
        <location evidence="5">Cell membrane</location>
        <topology evidence="5">Multi-pass membrane protein</topology>
    </subcellularLocation>
    <subcellularLocation>
        <location evidence="1">Membrane</location>
        <topology evidence="1">Multi-pass membrane protein</topology>
    </subcellularLocation>
</comment>